<keyword evidence="6" id="KW-0679">Respiratory chain</keyword>
<keyword evidence="9" id="KW-0249">Electron transport</keyword>
<dbReference type="RefSeq" id="YP_010241220.1">
    <property type="nucleotide sequence ID" value="NC_059910.1"/>
</dbReference>
<gene>
    <name evidence="17" type="primary">ND6</name>
</gene>
<feature type="transmembrane region" description="Helical" evidence="16">
    <location>
        <begin position="141"/>
        <end position="160"/>
    </location>
</feature>
<dbReference type="PANTHER" id="PTHR11435:SF1">
    <property type="entry name" value="NADH-UBIQUINONE OXIDOREDUCTASE CHAIN 6"/>
    <property type="match status" value="1"/>
</dbReference>
<dbReference type="PANTHER" id="PTHR11435">
    <property type="entry name" value="NADH UBIQUINONE OXIDOREDUCTASE SUBUNIT ND6"/>
    <property type="match status" value="1"/>
</dbReference>
<evidence type="ECO:0000256" key="11">
    <source>
        <dbReference type="ARBA" id="ARBA00023027"/>
    </source>
</evidence>
<dbReference type="GO" id="GO:0008137">
    <property type="term" value="F:NADH dehydrogenase (ubiquinone) activity"/>
    <property type="evidence" value="ECO:0007669"/>
    <property type="project" value="UniProtKB-EC"/>
</dbReference>
<keyword evidence="5" id="KW-0813">Transport</keyword>
<comment type="subcellular location">
    <subcellularLocation>
        <location evidence="1">Mitochondrion membrane</location>
        <topology evidence="1">Multi-pass membrane protein</topology>
    </subcellularLocation>
</comment>
<sequence>MMMILITLIMLNSFIFMMMNTPLSLGFMLMIQTLLFTLIMSITTFNFFYLYILFLVMIGAMLILLIYVSTLSSNKMFKLKSKTLIISSISFFFILLSTKIINMKFMNFNNNMDFIFNYEINNNFNLIFSLNKLYNKPSNQMMILLINYLLITLFIVVKIINIKMGPLRKNF</sequence>
<name>A0A8A6C331_9HYME</name>
<evidence type="ECO:0000256" key="10">
    <source>
        <dbReference type="ARBA" id="ARBA00022989"/>
    </source>
</evidence>
<feature type="transmembrane region" description="Helical" evidence="16">
    <location>
        <begin position="51"/>
        <end position="71"/>
    </location>
</feature>
<accession>A0A8A6C331</accession>
<protein>
    <recommendedName>
        <fullName evidence="4">NADH-ubiquinone oxidoreductase chain 6</fullName>
        <ecNumber evidence="3">7.1.1.2</ecNumber>
    </recommendedName>
    <alternativeName>
        <fullName evidence="14">NADH dehydrogenase subunit 6</fullName>
    </alternativeName>
</protein>
<keyword evidence="8" id="KW-1278">Translocase</keyword>
<evidence type="ECO:0000256" key="7">
    <source>
        <dbReference type="ARBA" id="ARBA00022692"/>
    </source>
</evidence>
<evidence type="ECO:0000256" key="9">
    <source>
        <dbReference type="ARBA" id="ARBA00022982"/>
    </source>
</evidence>
<evidence type="ECO:0000256" key="14">
    <source>
        <dbReference type="ARBA" id="ARBA00031019"/>
    </source>
</evidence>
<evidence type="ECO:0000256" key="12">
    <source>
        <dbReference type="ARBA" id="ARBA00023128"/>
    </source>
</evidence>
<evidence type="ECO:0000313" key="17">
    <source>
        <dbReference type="EMBL" id="QTH79157.1"/>
    </source>
</evidence>
<dbReference type="EMBL" id="MW632127">
    <property type="protein sequence ID" value="QTH79157.1"/>
    <property type="molecule type" value="Genomic_DNA"/>
</dbReference>
<dbReference type="InterPro" id="IPR050269">
    <property type="entry name" value="ComplexI_Subunit6"/>
</dbReference>
<evidence type="ECO:0000256" key="2">
    <source>
        <dbReference type="ARBA" id="ARBA00005698"/>
    </source>
</evidence>
<evidence type="ECO:0000256" key="16">
    <source>
        <dbReference type="SAM" id="Phobius"/>
    </source>
</evidence>
<comment type="catalytic activity">
    <reaction evidence="15">
        <text>a ubiquinone + NADH + 5 H(+)(in) = a ubiquinol + NAD(+) + 4 H(+)(out)</text>
        <dbReference type="Rhea" id="RHEA:29091"/>
        <dbReference type="Rhea" id="RHEA-COMP:9565"/>
        <dbReference type="Rhea" id="RHEA-COMP:9566"/>
        <dbReference type="ChEBI" id="CHEBI:15378"/>
        <dbReference type="ChEBI" id="CHEBI:16389"/>
        <dbReference type="ChEBI" id="CHEBI:17976"/>
        <dbReference type="ChEBI" id="CHEBI:57540"/>
        <dbReference type="ChEBI" id="CHEBI:57945"/>
        <dbReference type="EC" id="7.1.1.2"/>
    </reaction>
</comment>
<evidence type="ECO:0000256" key="4">
    <source>
        <dbReference type="ARBA" id="ARBA00021095"/>
    </source>
</evidence>
<evidence type="ECO:0000256" key="13">
    <source>
        <dbReference type="ARBA" id="ARBA00023136"/>
    </source>
</evidence>
<evidence type="ECO:0000256" key="3">
    <source>
        <dbReference type="ARBA" id="ARBA00012944"/>
    </source>
</evidence>
<dbReference type="AlphaFoldDB" id="A0A8A6C331"/>
<dbReference type="EC" id="7.1.1.2" evidence="3"/>
<reference evidence="17" key="1">
    <citation type="submission" date="2021-02" db="EMBL/GenBank/DDBJ databases">
        <title>The mitochondrial genome of Neostromboceros nipponicus.</title>
        <authorList>
            <person name="Niu G."/>
        </authorList>
    </citation>
    <scope>NUCLEOTIDE SEQUENCE</scope>
</reference>
<comment type="similarity">
    <text evidence="2">Belongs to the complex I subunit 6 family.</text>
</comment>
<keyword evidence="12 17" id="KW-0496">Mitochondrion</keyword>
<keyword evidence="10 16" id="KW-1133">Transmembrane helix</keyword>
<geneLocation type="mitochondrion" evidence="17"/>
<keyword evidence="13 16" id="KW-0472">Membrane</keyword>
<keyword evidence="11" id="KW-0520">NAD</keyword>
<evidence type="ECO:0000256" key="5">
    <source>
        <dbReference type="ARBA" id="ARBA00022448"/>
    </source>
</evidence>
<evidence type="ECO:0000256" key="6">
    <source>
        <dbReference type="ARBA" id="ARBA00022660"/>
    </source>
</evidence>
<evidence type="ECO:0000256" key="8">
    <source>
        <dbReference type="ARBA" id="ARBA00022967"/>
    </source>
</evidence>
<evidence type="ECO:0000256" key="1">
    <source>
        <dbReference type="ARBA" id="ARBA00004225"/>
    </source>
</evidence>
<dbReference type="GeneID" id="69240049"/>
<dbReference type="CTD" id="4541"/>
<feature type="transmembrane region" description="Helical" evidence="16">
    <location>
        <begin position="83"/>
        <end position="101"/>
    </location>
</feature>
<evidence type="ECO:0000256" key="15">
    <source>
        <dbReference type="ARBA" id="ARBA00049551"/>
    </source>
</evidence>
<dbReference type="GO" id="GO:0031966">
    <property type="term" value="C:mitochondrial membrane"/>
    <property type="evidence" value="ECO:0007669"/>
    <property type="project" value="UniProtKB-SubCell"/>
</dbReference>
<keyword evidence="7 16" id="KW-0812">Transmembrane</keyword>
<organism evidence="17">
    <name type="scientific">Neostromboceros nipponicus</name>
    <dbReference type="NCBI Taxonomy" id="2805799"/>
    <lineage>
        <taxon>Eukaryota</taxon>
        <taxon>Metazoa</taxon>
        <taxon>Ecdysozoa</taxon>
        <taxon>Arthropoda</taxon>
        <taxon>Hexapoda</taxon>
        <taxon>Insecta</taxon>
        <taxon>Pterygota</taxon>
        <taxon>Neoptera</taxon>
        <taxon>Endopterygota</taxon>
        <taxon>Hymenoptera</taxon>
        <taxon>Tenthredinoidea</taxon>
        <taxon>Tenthredinidae</taxon>
        <taxon>Selandriinae</taxon>
        <taxon>Neostromboceros</taxon>
    </lineage>
</organism>
<proteinExistence type="inferred from homology"/>